<evidence type="ECO:0000256" key="5">
    <source>
        <dbReference type="ARBA" id="ARBA00022676"/>
    </source>
</evidence>
<evidence type="ECO:0000256" key="13">
    <source>
        <dbReference type="ARBA" id="ARBA00045102"/>
    </source>
</evidence>
<dbReference type="STRING" id="50990.A0A4Y7QJB1"/>
<keyword evidence="8" id="KW-0677">Repeat</keyword>
<feature type="transmembrane region" description="Helical" evidence="14">
    <location>
        <begin position="736"/>
        <end position="753"/>
    </location>
</feature>
<evidence type="ECO:0000256" key="11">
    <source>
        <dbReference type="ARBA" id="ARBA00023136"/>
    </source>
</evidence>
<feature type="transmembrane region" description="Helical" evidence="14">
    <location>
        <begin position="289"/>
        <end position="322"/>
    </location>
</feature>
<feature type="transmembrane region" description="Helical" evidence="14">
    <location>
        <begin position="343"/>
        <end position="368"/>
    </location>
</feature>
<dbReference type="AlphaFoldDB" id="A0A4Y7QJB1"/>
<dbReference type="EC" id="2.4.1.109" evidence="4 14"/>
<evidence type="ECO:0000259" key="16">
    <source>
        <dbReference type="PROSITE" id="PS50919"/>
    </source>
</evidence>
<proteinExistence type="inferred from homology"/>
<feature type="domain" description="MIR" evidence="16">
    <location>
        <begin position="396"/>
        <end position="450"/>
    </location>
</feature>
<dbReference type="SUPFAM" id="SSF82109">
    <property type="entry name" value="MIR domain"/>
    <property type="match status" value="1"/>
</dbReference>
<dbReference type="GO" id="GO:0005789">
    <property type="term" value="C:endoplasmic reticulum membrane"/>
    <property type="evidence" value="ECO:0007669"/>
    <property type="project" value="UniProtKB-SubCell"/>
</dbReference>
<evidence type="ECO:0000256" key="8">
    <source>
        <dbReference type="ARBA" id="ARBA00022737"/>
    </source>
</evidence>
<evidence type="ECO:0000256" key="4">
    <source>
        <dbReference type="ARBA" id="ARBA00012839"/>
    </source>
</evidence>
<feature type="transmembrane region" description="Helical" evidence="14">
    <location>
        <begin position="705"/>
        <end position="724"/>
    </location>
</feature>
<evidence type="ECO:0000256" key="10">
    <source>
        <dbReference type="ARBA" id="ARBA00022989"/>
    </source>
</evidence>
<name>A0A4Y7QJB1_9AGAM</name>
<dbReference type="Pfam" id="PF02815">
    <property type="entry name" value="MIR"/>
    <property type="match status" value="1"/>
</dbReference>
<dbReference type="PANTHER" id="PTHR10050">
    <property type="entry name" value="DOLICHYL-PHOSPHATE-MANNOSE--PROTEIN MANNOSYLTRANSFERASE"/>
    <property type="match status" value="1"/>
</dbReference>
<dbReference type="InterPro" id="IPR032421">
    <property type="entry name" value="PMT_4TMC"/>
</dbReference>
<keyword evidence="18" id="KW-1185">Reference proteome</keyword>
<dbReference type="GO" id="GO:0004169">
    <property type="term" value="F:dolichyl-phosphate-mannose-protein mannosyltransferase activity"/>
    <property type="evidence" value="ECO:0007669"/>
    <property type="project" value="UniProtKB-UniRule"/>
</dbReference>
<feature type="domain" description="MIR" evidence="16">
    <location>
        <begin position="462"/>
        <end position="518"/>
    </location>
</feature>
<evidence type="ECO:0000313" key="18">
    <source>
        <dbReference type="Proteomes" id="UP000294933"/>
    </source>
</evidence>
<reference evidence="17 18" key="1">
    <citation type="submission" date="2018-06" db="EMBL/GenBank/DDBJ databases">
        <title>A transcriptomic atlas of mushroom development highlights an independent origin of complex multicellularity.</title>
        <authorList>
            <consortium name="DOE Joint Genome Institute"/>
            <person name="Krizsan K."/>
            <person name="Almasi E."/>
            <person name="Merenyi Z."/>
            <person name="Sahu N."/>
            <person name="Viragh M."/>
            <person name="Koszo T."/>
            <person name="Mondo S."/>
            <person name="Kiss B."/>
            <person name="Balint B."/>
            <person name="Kues U."/>
            <person name="Barry K."/>
            <person name="Hegedus J.C."/>
            <person name="Henrissat B."/>
            <person name="Johnson J."/>
            <person name="Lipzen A."/>
            <person name="Ohm R."/>
            <person name="Nagy I."/>
            <person name="Pangilinan J."/>
            <person name="Yan J."/>
            <person name="Xiong Y."/>
            <person name="Grigoriev I.V."/>
            <person name="Hibbett D.S."/>
            <person name="Nagy L.G."/>
        </authorList>
    </citation>
    <scope>NUCLEOTIDE SEQUENCE [LARGE SCALE GENOMIC DNA]</scope>
    <source>
        <strain evidence="17 18">SZMC22713</strain>
    </source>
</reference>
<evidence type="ECO:0000256" key="7">
    <source>
        <dbReference type="ARBA" id="ARBA00022692"/>
    </source>
</evidence>
<feature type="region of interest" description="Disordered" evidence="15">
    <location>
        <begin position="1"/>
        <end position="43"/>
    </location>
</feature>
<dbReference type="InterPro" id="IPR036300">
    <property type="entry name" value="MIR_dom_sf"/>
</dbReference>
<feature type="transmembrane region" description="Helical" evidence="14">
    <location>
        <begin position="665"/>
        <end position="685"/>
    </location>
</feature>
<evidence type="ECO:0000256" key="15">
    <source>
        <dbReference type="SAM" id="MobiDB-lite"/>
    </source>
</evidence>
<keyword evidence="10 14" id="KW-1133">Transmembrane helix</keyword>
<dbReference type="OrthoDB" id="292747at2759"/>
<comment type="pathway">
    <text evidence="2 14">Protein modification; protein glycosylation.</text>
</comment>
<evidence type="ECO:0000256" key="12">
    <source>
        <dbReference type="ARBA" id="ARBA00045085"/>
    </source>
</evidence>
<keyword evidence="11 14" id="KW-0472">Membrane</keyword>
<evidence type="ECO:0000256" key="6">
    <source>
        <dbReference type="ARBA" id="ARBA00022679"/>
    </source>
</evidence>
<keyword evidence="6 14" id="KW-0808">Transferase</keyword>
<dbReference type="Proteomes" id="UP000294933">
    <property type="component" value="Unassembled WGS sequence"/>
</dbReference>
<dbReference type="UniPathway" id="UPA00378"/>
<feature type="transmembrane region" description="Helical" evidence="14">
    <location>
        <begin position="206"/>
        <end position="226"/>
    </location>
</feature>
<dbReference type="EMBL" id="ML170159">
    <property type="protein sequence ID" value="TDL27331.1"/>
    <property type="molecule type" value="Genomic_DNA"/>
</dbReference>
<dbReference type="SMART" id="SM00472">
    <property type="entry name" value="MIR"/>
    <property type="match status" value="3"/>
</dbReference>
<dbReference type="Pfam" id="PF02366">
    <property type="entry name" value="PMT"/>
    <property type="match status" value="1"/>
</dbReference>
<dbReference type="VEuPathDB" id="FungiDB:BD410DRAFT_762152"/>
<protein>
    <recommendedName>
        <fullName evidence="4 14">Dolichyl-phosphate-mannose--protein mannosyltransferase</fullName>
        <ecNumber evidence="4 14">2.4.1.109</ecNumber>
    </recommendedName>
</protein>
<sequence>MKPDQVTLDIGSPPRTPPRLSSDYEEVPYPSTHWSGPNQGEELPLHYMNEDKARRRVRGTAGLAEDTGDVMQDIGESYDDDGKEFYNKMRPFKGSFTGGRPRHRIPPPPTNFAEFVQQNQEHIPPIIYTLLSCWTRFHLIGKSNVVVWDEAHFGKFGSHYLKQEFYFDVHPPLGKMLVGLAGLLSGYDGSFDFKSGAEYPEGVPYVAMRVMLATFGVAMVPLAWYTAVELGLSWRASHLVAIMVLCDVALLCISRFILLDSMLLFFTFTTVFCMAKFHNQQHQSFSVDWWIWLFATGYSIGCVTSVKWIGMFVTALVGAYTIEDLWTKFGDLRLSWRDQARHWGARICCLIIVPFIVYLACFKIHFLILNHSGPGDSQMSSLFQANLVGNDFGKNPLEIAYGSKLTLKNMGYGGGLLHSHVQHYPVGSAQQQITCYHYKDENNEWIIHPRWNEPPLNLNDPIRFLSHGDVIRLQHSPTTRNLHSHTVAAPVTKLNNEVSCYGNATVGDHHDYWRVEVVDDIKQGSREHVDRIHSLTTRLRFRHETLGCYLRAANAILPQWGFKQVEVSCDKENNPKDVHTYWNVESHWNDRLPAGDTKFYKSPFFRDFWHLNVAMMTSNNALIPDPDKEDILASQPTDWPFMRLGLRMCGWGDNQTKYYLLGTPLIWWGGTISLIASTIILGIYLLRMQRKYKDFEPEEWEHFLYVGKVAFVGWALHYFPFFIMGRVTYVHHYLPTLYFSVIMAAHVIDHFLLTSRRLAENTKTIVYSVIVACIVANFWWFRGLAFGIDGPITDHKGLLWRKTWNIYHQ</sequence>
<dbReference type="Pfam" id="PF16192">
    <property type="entry name" value="PMT_4TMC"/>
    <property type="match status" value="1"/>
</dbReference>
<accession>A0A4Y7QJB1</accession>
<evidence type="ECO:0000313" key="17">
    <source>
        <dbReference type="EMBL" id="TDL27331.1"/>
    </source>
</evidence>
<dbReference type="FunFam" id="2.80.10.50:FF:000012">
    <property type="entry name" value="Protein O-mannosyl-transferase 1"/>
    <property type="match status" value="1"/>
</dbReference>
<comment type="function">
    <text evidence="14">Transfers mannose from Dol-P-mannose to Ser or Thr residues on proteins.</text>
</comment>
<keyword evidence="9 14" id="KW-0256">Endoplasmic reticulum</keyword>
<dbReference type="InterPro" id="IPR027005">
    <property type="entry name" value="PMT-like"/>
</dbReference>
<gene>
    <name evidence="17" type="ORF">BD410DRAFT_762152</name>
</gene>
<evidence type="ECO:0000256" key="9">
    <source>
        <dbReference type="ARBA" id="ARBA00022824"/>
    </source>
</evidence>
<evidence type="ECO:0000256" key="1">
    <source>
        <dbReference type="ARBA" id="ARBA00004477"/>
    </source>
</evidence>
<evidence type="ECO:0000256" key="3">
    <source>
        <dbReference type="ARBA" id="ARBA00007222"/>
    </source>
</evidence>
<keyword evidence="7 14" id="KW-0812">Transmembrane</keyword>
<dbReference type="Gene3D" id="2.80.10.50">
    <property type="match status" value="1"/>
</dbReference>
<comment type="similarity">
    <text evidence="3 14">Belongs to the glycosyltransferase 39 family.</text>
</comment>
<dbReference type="InterPro" id="IPR016093">
    <property type="entry name" value="MIR_motif"/>
</dbReference>
<comment type="catalytic activity">
    <reaction evidence="13 14">
        <text>a di-trans,poly-cis-dolichyl beta-D-mannosyl phosphate + L-seryl-[protein] = 3-O-(alpha-D-mannosyl)-L-seryl-[protein] + a di-trans,poly-cis-dolichyl phosphate + H(+)</text>
        <dbReference type="Rhea" id="RHEA:17377"/>
        <dbReference type="Rhea" id="RHEA-COMP:9863"/>
        <dbReference type="Rhea" id="RHEA-COMP:13546"/>
        <dbReference type="Rhea" id="RHEA-COMP:19498"/>
        <dbReference type="Rhea" id="RHEA-COMP:19501"/>
        <dbReference type="ChEBI" id="CHEBI:15378"/>
        <dbReference type="ChEBI" id="CHEBI:29999"/>
        <dbReference type="ChEBI" id="CHEBI:57683"/>
        <dbReference type="ChEBI" id="CHEBI:58211"/>
        <dbReference type="ChEBI" id="CHEBI:137321"/>
        <dbReference type="EC" id="2.4.1.109"/>
    </reaction>
</comment>
<feature type="domain" description="MIR" evidence="16">
    <location>
        <begin position="529"/>
        <end position="587"/>
    </location>
</feature>
<feature type="transmembrane region" description="Helical" evidence="14">
    <location>
        <begin position="765"/>
        <end position="781"/>
    </location>
</feature>
<organism evidence="17 18">
    <name type="scientific">Rickenella mellea</name>
    <dbReference type="NCBI Taxonomy" id="50990"/>
    <lineage>
        <taxon>Eukaryota</taxon>
        <taxon>Fungi</taxon>
        <taxon>Dikarya</taxon>
        <taxon>Basidiomycota</taxon>
        <taxon>Agaricomycotina</taxon>
        <taxon>Agaricomycetes</taxon>
        <taxon>Hymenochaetales</taxon>
        <taxon>Rickenellaceae</taxon>
        <taxon>Rickenella</taxon>
    </lineage>
</organism>
<dbReference type="CDD" id="cd23284">
    <property type="entry name" value="beta-trefoil_MIR_PMT2-like"/>
    <property type="match status" value="1"/>
</dbReference>
<evidence type="ECO:0000256" key="2">
    <source>
        <dbReference type="ARBA" id="ARBA00004922"/>
    </source>
</evidence>
<dbReference type="InterPro" id="IPR003342">
    <property type="entry name" value="ArnT-like_N"/>
</dbReference>
<comment type="catalytic activity">
    <reaction evidence="12 14">
        <text>a di-trans,poly-cis-dolichyl beta-D-mannosyl phosphate + L-threonyl-[protein] = 3-O-(alpha-D-mannosyl)-L-threonyl-[protein] + a di-trans,poly-cis-dolichyl phosphate + H(+)</text>
        <dbReference type="Rhea" id="RHEA:53396"/>
        <dbReference type="Rhea" id="RHEA-COMP:11060"/>
        <dbReference type="Rhea" id="RHEA-COMP:13547"/>
        <dbReference type="Rhea" id="RHEA-COMP:19498"/>
        <dbReference type="Rhea" id="RHEA-COMP:19501"/>
        <dbReference type="ChEBI" id="CHEBI:15378"/>
        <dbReference type="ChEBI" id="CHEBI:30013"/>
        <dbReference type="ChEBI" id="CHEBI:57683"/>
        <dbReference type="ChEBI" id="CHEBI:58211"/>
        <dbReference type="ChEBI" id="CHEBI:137323"/>
        <dbReference type="EC" id="2.4.1.109"/>
    </reaction>
</comment>
<dbReference type="PANTHER" id="PTHR10050:SF46">
    <property type="entry name" value="PROTEIN O-MANNOSYL-TRANSFERASE 2"/>
    <property type="match status" value="1"/>
</dbReference>
<feature type="transmembrane region" description="Helical" evidence="14">
    <location>
        <begin position="257"/>
        <end position="277"/>
    </location>
</feature>
<comment type="subcellular location">
    <subcellularLocation>
        <location evidence="1 14">Endoplasmic reticulum membrane</location>
        <topology evidence="1 14">Multi-pass membrane protein</topology>
    </subcellularLocation>
</comment>
<dbReference type="PROSITE" id="PS50919">
    <property type="entry name" value="MIR"/>
    <property type="match status" value="3"/>
</dbReference>
<evidence type="ECO:0000256" key="14">
    <source>
        <dbReference type="RuleBase" id="RU367007"/>
    </source>
</evidence>
<keyword evidence="5 14" id="KW-0328">Glycosyltransferase</keyword>